<evidence type="ECO:0000259" key="3">
    <source>
        <dbReference type="Pfam" id="PF00156"/>
    </source>
</evidence>
<dbReference type="InterPro" id="IPR029057">
    <property type="entry name" value="PRTase-like"/>
</dbReference>
<dbReference type="CDD" id="cd06223">
    <property type="entry name" value="PRTases_typeI"/>
    <property type="match status" value="1"/>
</dbReference>
<evidence type="ECO:0000313" key="5">
    <source>
        <dbReference type="EMBL" id="GEK73816.1"/>
    </source>
</evidence>
<name>A0ABQ0U5L0_9GAMM</name>
<dbReference type="SUPFAM" id="SSF53271">
    <property type="entry name" value="PRTase-like"/>
    <property type="match status" value="2"/>
</dbReference>
<dbReference type="PANTHER" id="PTHR10210">
    <property type="entry name" value="RIBOSE-PHOSPHATE DIPHOSPHOKINASE FAMILY MEMBER"/>
    <property type="match status" value="1"/>
</dbReference>
<dbReference type="InterPro" id="IPR029099">
    <property type="entry name" value="Pribosyltran_N"/>
</dbReference>
<dbReference type="Proteomes" id="UP000321121">
    <property type="component" value="Unassembled WGS sequence"/>
</dbReference>
<dbReference type="InterPro" id="IPR000836">
    <property type="entry name" value="PRTase_dom"/>
</dbReference>
<feature type="domain" description="Phosphoribosyltransferase" evidence="3">
    <location>
        <begin position="166"/>
        <end position="255"/>
    </location>
</feature>
<accession>A0ABQ0U5L0</accession>
<gene>
    <name evidence="5" type="ORF">HHA04nite_23600</name>
</gene>
<sequence>MSIMLLYVNDEAGPARRLAEAAGLEARAVAEHRFPDQELRLTLPFAGTAASPEPMPETLVIYRSLDRPNDKLVELLLIARHARRQGVRHLVLVAPYLAYMRQDIAFHPGEIVSQALVGAFLAELFDAVITVDPHLHRIDRLDQAIPLEHAVALSGAVRLGELIAAQRDEALLIGPDAESRQWVQQAASATGFAFGVCHKTRRGDREVVIALPDIALRGRRTVLMDDVASTGHTVARAAEALLAAGAASVDLAVTHALFADDALAVIEAAGVGEVWSTDCIVHVSNAIPMAPLLAPALANVLGSLY</sequence>
<proteinExistence type="inferred from homology"/>
<dbReference type="RefSeq" id="WP_146909495.1">
    <property type="nucleotide sequence ID" value="NZ_BJUS01000029.1"/>
</dbReference>
<reference evidence="5 6" key="1">
    <citation type="submission" date="2019-07" db="EMBL/GenBank/DDBJ databases">
        <title>Whole genome shotgun sequence of Halomonas halophila NBRC 102604.</title>
        <authorList>
            <person name="Hosoyama A."/>
            <person name="Uohara A."/>
            <person name="Ohji S."/>
            <person name="Ichikawa N."/>
        </authorList>
    </citation>
    <scope>NUCLEOTIDE SEQUENCE [LARGE SCALE GENOMIC DNA]</scope>
    <source>
        <strain evidence="5 6">NBRC 102604</strain>
    </source>
</reference>
<comment type="caution">
    <text evidence="5">The sequence shown here is derived from an EMBL/GenBank/DDBJ whole genome shotgun (WGS) entry which is preliminary data.</text>
</comment>
<dbReference type="InterPro" id="IPR005946">
    <property type="entry name" value="Rib-P_diPkinase"/>
</dbReference>
<keyword evidence="1 2" id="KW-0545">Nucleotide biosynthesis</keyword>
<dbReference type="Gene3D" id="3.40.50.2020">
    <property type="match status" value="2"/>
</dbReference>
<dbReference type="EMBL" id="BJUS01000029">
    <property type="protein sequence ID" value="GEK73816.1"/>
    <property type="molecule type" value="Genomic_DNA"/>
</dbReference>
<keyword evidence="6" id="KW-1185">Reference proteome</keyword>
<evidence type="ECO:0000256" key="1">
    <source>
        <dbReference type="ARBA" id="ARBA00022727"/>
    </source>
</evidence>
<feature type="domain" description="Ribose-phosphate pyrophosphokinase N-terminal" evidence="4">
    <location>
        <begin position="5"/>
        <end position="122"/>
    </location>
</feature>
<protein>
    <submittedName>
        <fullName evidence="5">Phosphoribosylpyrophosphate synthetase</fullName>
    </submittedName>
</protein>
<evidence type="ECO:0000313" key="6">
    <source>
        <dbReference type="Proteomes" id="UP000321121"/>
    </source>
</evidence>
<dbReference type="Pfam" id="PF13793">
    <property type="entry name" value="Pribosyltran_N"/>
    <property type="match status" value="1"/>
</dbReference>
<evidence type="ECO:0000256" key="2">
    <source>
        <dbReference type="RuleBase" id="RU004324"/>
    </source>
</evidence>
<organism evidence="5 6">
    <name type="scientific">Halomonas halophila</name>
    <dbReference type="NCBI Taxonomy" id="29573"/>
    <lineage>
        <taxon>Bacteria</taxon>
        <taxon>Pseudomonadati</taxon>
        <taxon>Pseudomonadota</taxon>
        <taxon>Gammaproteobacteria</taxon>
        <taxon>Oceanospirillales</taxon>
        <taxon>Halomonadaceae</taxon>
        <taxon>Halomonas</taxon>
    </lineage>
</organism>
<dbReference type="PANTHER" id="PTHR10210:SF41">
    <property type="entry name" value="RIBOSE-PHOSPHATE PYROPHOSPHOKINASE 1, CHLOROPLASTIC"/>
    <property type="match status" value="1"/>
</dbReference>
<dbReference type="SMART" id="SM01400">
    <property type="entry name" value="Pribosyltran_N"/>
    <property type="match status" value="1"/>
</dbReference>
<dbReference type="NCBIfam" id="TIGR01251">
    <property type="entry name" value="ribP_PPkin"/>
    <property type="match status" value="1"/>
</dbReference>
<evidence type="ECO:0000259" key="4">
    <source>
        <dbReference type="Pfam" id="PF13793"/>
    </source>
</evidence>
<dbReference type="Pfam" id="PF00156">
    <property type="entry name" value="Pribosyltran"/>
    <property type="match status" value="1"/>
</dbReference>
<comment type="similarity">
    <text evidence="2">Belongs to the ribose-phosphate pyrophosphokinase family.</text>
</comment>
<dbReference type="NCBIfam" id="NF005537">
    <property type="entry name" value="PRK07199.1"/>
    <property type="match status" value="1"/>
</dbReference>